<accession>A0A2Z5IQC9</accession>
<gene>
    <name evidence="9" type="primary">secE</name>
    <name evidence="9" type="ORF">DA803_02430</name>
</gene>
<feature type="transmembrane region" description="Helical" evidence="8">
    <location>
        <begin position="58"/>
        <end position="87"/>
    </location>
</feature>
<evidence type="ECO:0000256" key="6">
    <source>
        <dbReference type="ARBA" id="ARBA00023010"/>
    </source>
</evidence>
<dbReference type="InterPro" id="IPR038379">
    <property type="entry name" value="SecE_sf"/>
</dbReference>
<dbReference type="GO" id="GO:0009306">
    <property type="term" value="P:protein secretion"/>
    <property type="evidence" value="ECO:0007669"/>
    <property type="project" value="InterPro"/>
</dbReference>
<comment type="subcellular location">
    <subcellularLocation>
        <location evidence="1">Membrane</location>
    </subcellularLocation>
</comment>
<dbReference type="NCBIfam" id="TIGR00964">
    <property type="entry name" value="secE_bact"/>
    <property type="match status" value="1"/>
</dbReference>
<keyword evidence="7 8" id="KW-0472">Membrane</keyword>
<dbReference type="GO" id="GO:0006886">
    <property type="term" value="P:intracellular protein transport"/>
    <property type="evidence" value="ECO:0007669"/>
    <property type="project" value="InterPro"/>
</dbReference>
<dbReference type="GO" id="GO:0006605">
    <property type="term" value="P:protein targeting"/>
    <property type="evidence" value="ECO:0007669"/>
    <property type="project" value="InterPro"/>
</dbReference>
<dbReference type="Proteomes" id="UP000252477">
    <property type="component" value="Chromosome"/>
</dbReference>
<dbReference type="KEGG" id="mpho:DA803_02430"/>
<evidence type="ECO:0000256" key="2">
    <source>
        <dbReference type="ARBA" id="ARBA00022448"/>
    </source>
</evidence>
<dbReference type="AlphaFoldDB" id="A0A2Z5IQC9"/>
<keyword evidence="6" id="KW-0811">Translocation</keyword>
<evidence type="ECO:0000256" key="3">
    <source>
        <dbReference type="ARBA" id="ARBA00022692"/>
    </source>
</evidence>
<evidence type="ECO:0000313" key="9">
    <source>
        <dbReference type="EMBL" id="AXE60929.1"/>
    </source>
</evidence>
<protein>
    <submittedName>
        <fullName evidence="9">Preprotein translocase subunit SecE</fullName>
    </submittedName>
</protein>
<dbReference type="InterPro" id="IPR001901">
    <property type="entry name" value="Translocase_SecE/Sec61-g"/>
</dbReference>
<keyword evidence="3 8" id="KW-0812">Transmembrane</keyword>
<dbReference type="Gene3D" id="1.20.5.1030">
    <property type="entry name" value="Preprotein translocase secy subunit"/>
    <property type="match status" value="1"/>
</dbReference>
<dbReference type="GO" id="GO:0016020">
    <property type="term" value="C:membrane"/>
    <property type="evidence" value="ECO:0007669"/>
    <property type="project" value="UniProtKB-SubCell"/>
</dbReference>
<evidence type="ECO:0000256" key="7">
    <source>
        <dbReference type="ARBA" id="ARBA00023136"/>
    </source>
</evidence>
<keyword evidence="5 8" id="KW-1133">Transmembrane helix</keyword>
<dbReference type="InterPro" id="IPR005807">
    <property type="entry name" value="SecE_bac"/>
</dbReference>
<evidence type="ECO:0000256" key="5">
    <source>
        <dbReference type="ARBA" id="ARBA00022989"/>
    </source>
</evidence>
<dbReference type="GO" id="GO:0008320">
    <property type="term" value="F:protein transmembrane transporter activity"/>
    <property type="evidence" value="ECO:0007669"/>
    <property type="project" value="InterPro"/>
</dbReference>
<keyword evidence="4" id="KW-0653">Protein transport</keyword>
<evidence type="ECO:0000256" key="8">
    <source>
        <dbReference type="SAM" id="Phobius"/>
    </source>
</evidence>
<keyword evidence="10" id="KW-1185">Reference proteome</keyword>
<evidence type="ECO:0000313" key="10">
    <source>
        <dbReference type="Proteomes" id="UP000252477"/>
    </source>
</evidence>
<keyword evidence="2" id="KW-0813">Transport</keyword>
<dbReference type="EMBL" id="CP029295">
    <property type="protein sequence ID" value="AXE60929.1"/>
    <property type="molecule type" value="Genomic_DNA"/>
</dbReference>
<dbReference type="Pfam" id="PF00584">
    <property type="entry name" value="SecE"/>
    <property type="match status" value="1"/>
</dbReference>
<dbReference type="RefSeq" id="WP_114191029.1">
    <property type="nucleotide sequence ID" value="NZ_CP029295.1"/>
</dbReference>
<reference evidence="10" key="1">
    <citation type="journal article" date="2018" name="Microbiol. Resour. Announc.">
        <title>Complete Sequence and Annotation of the Mycoplasma phocidae Strain 105T Genome.</title>
        <authorList>
            <person name="Frasca S. Jr."/>
            <person name="Kutish G.F."/>
            <person name="Michaels D.L."/>
            <person name="Brown D.R."/>
        </authorList>
    </citation>
    <scope>NUCLEOTIDE SEQUENCE [LARGE SCALE GENOMIC DNA]</scope>
    <source>
        <strain evidence="10">105</strain>
    </source>
</reference>
<organism evidence="9 10">
    <name type="scientific">[Mycoplasma] phocae</name>
    <dbReference type="NCBI Taxonomy" id="142651"/>
    <lineage>
        <taxon>Bacteria</taxon>
        <taxon>Bacillati</taxon>
        <taxon>Mycoplasmatota</taxon>
        <taxon>Mycoplasmoidales</taxon>
        <taxon>Metamycoplasmataceae</taxon>
        <taxon>Metamycoplasma</taxon>
    </lineage>
</organism>
<sequence length="91" mass="10866">MNEDLKAEKLKAKQLRKQKKELDRMQRKTNGIKHSTVKNWFKEIKRIIWPKSSKSWRWFGITIVFLVIMAIFCFLITLGFTGLWNVLGIKI</sequence>
<proteinExistence type="predicted"/>
<dbReference type="OrthoDB" id="399914at2"/>
<evidence type="ECO:0000256" key="1">
    <source>
        <dbReference type="ARBA" id="ARBA00004370"/>
    </source>
</evidence>
<evidence type="ECO:0000256" key="4">
    <source>
        <dbReference type="ARBA" id="ARBA00022927"/>
    </source>
</evidence>
<name>A0A2Z5IQC9_9BACT</name>